<sequence>MYATRGWASTGVAVEDGVSGERLGAVMLALHARPSVGTSPRERSPWQVFCEDVVGVTMLRYGPEKRVRAYLSDGVWNVVADSHDPDAEIRRVPAADGPAALGATLLGYVESLAPRWPMVRRVMIFTTATGRLVVMPNIGAYTVGPARVADPDERSLLPVVREAFADADAERTGAPEYRQSLVAAGVDPHWLHGNAEVTLDELSDGTVEIKGAGCRRNRYAGRQETTGRIDGLAAVCAEVARMIPELPNEHLPPGTPTGARFGFKCSWLAVRGGTTEEVADAVGLDDRVESDWDEGVESAYDRKVFVSPPTGGWVFVVGQLLDLGGRSVAWLSGRLGTEVQYFGSYRVSDTHQWAYAIGGRLVRRMFYDGCSGTFEQEGPLTPVEAELDVPAAVSDDWSGVSERDVMRVADAWSIDPNTLDLVESSGGKGLVGAVTRSDPPSPAR</sequence>
<keyword evidence="2" id="KW-1185">Reference proteome</keyword>
<dbReference type="Proteomes" id="UP000239415">
    <property type="component" value="Unassembled WGS sequence"/>
</dbReference>
<name>A0A2T0K185_9ACTN</name>
<proteinExistence type="predicted"/>
<dbReference type="EMBL" id="PVMZ01000019">
    <property type="protein sequence ID" value="PRX16559.1"/>
    <property type="molecule type" value="Genomic_DNA"/>
</dbReference>
<evidence type="ECO:0000313" key="1">
    <source>
        <dbReference type="EMBL" id="PRX16559.1"/>
    </source>
</evidence>
<organism evidence="1 2">
    <name type="scientific">Actinoplanes italicus</name>
    <dbReference type="NCBI Taxonomy" id="113567"/>
    <lineage>
        <taxon>Bacteria</taxon>
        <taxon>Bacillati</taxon>
        <taxon>Actinomycetota</taxon>
        <taxon>Actinomycetes</taxon>
        <taxon>Micromonosporales</taxon>
        <taxon>Micromonosporaceae</taxon>
        <taxon>Actinoplanes</taxon>
    </lineage>
</organism>
<evidence type="ECO:0000313" key="2">
    <source>
        <dbReference type="Proteomes" id="UP000239415"/>
    </source>
</evidence>
<protein>
    <submittedName>
        <fullName evidence="1">Uncharacterized protein</fullName>
    </submittedName>
</protein>
<gene>
    <name evidence="1" type="ORF">CLV67_119140</name>
</gene>
<comment type="caution">
    <text evidence="1">The sequence shown here is derived from an EMBL/GenBank/DDBJ whole genome shotgun (WGS) entry which is preliminary data.</text>
</comment>
<reference evidence="1 2" key="1">
    <citation type="submission" date="2018-03" db="EMBL/GenBank/DDBJ databases">
        <title>Genomic Encyclopedia of Archaeal and Bacterial Type Strains, Phase II (KMG-II): from individual species to whole genera.</title>
        <authorList>
            <person name="Goeker M."/>
        </authorList>
    </citation>
    <scope>NUCLEOTIDE SEQUENCE [LARGE SCALE GENOMIC DNA]</scope>
    <source>
        <strain evidence="1 2">DSM 43146</strain>
    </source>
</reference>
<accession>A0A2T0K185</accession>
<dbReference type="AlphaFoldDB" id="A0A2T0K185"/>